<feature type="transmembrane region" description="Helical" evidence="11">
    <location>
        <begin position="426"/>
        <end position="445"/>
    </location>
</feature>
<proteinExistence type="inferred from homology"/>
<feature type="transmembrane region" description="Helical" evidence="11">
    <location>
        <begin position="6"/>
        <end position="24"/>
    </location>
</feature>
<dbReference type="GO" id="GO:0016020">
    <property type="term" value="C:membrane"/>
    <property type="evidence" value="ECO:0007669"/>
    <property type="project" value="UniProtKB-SubCell"/>
</dbReference>
<dbReference type="CDD" id="cd06163">
    <property type="entry name" value="S2P-M50_PDZ_RseP-like"/>
    <property type="match status" value="2"/>
</dbReference>
<dbReference type="SMART" id="SM00228">
    <property type="entry name" value="PDZ"/>
    <property type="match status" value="2"/>
</dbReference>
<feature type="transmembrane region" description="Helical" evidence="11">
    <location>
        <begin position="377"/>
        <end position="397"/>
    </location>
</feature>
<dbReference type="EC" id="3.4.24.-" evidence="11"/>
<keyword evidence="10 11" id="KW-0472">Membrane</keyword>
<accession>J4X220</accession>
<dbReference type="SUPFAM" id="SSF50156">
    <property type="entry name" value="PDZ domain-like"/>
    <property type="match status" value="2"/>
</dbReference>
<dbReference type="PANTHER" id="PTHR42837">
    <property type="entry name" value="REGULATOR OF SIGMA-E PROTEASE RSEP"/>
    <property type="match status" value="1"/>
</dbReference>
<dbReference type="EMBL" id="JH611165">
    <property type="protein sequence ID" value="EJP73450.1"/>
    <property type="molecule type" value="Genomic_DNA"/>
</dbReference>
<evidence type="ECO:0000313" key="13">
    <source>
        <dbReference type="EMBL" id="EJP73450.1"/>
    </source>
</evidence>
<dbReference type="Gene3D" id="2.30.42.10">
    <property type="match status" value="2"/>
</dbReference>
<feature type="transmembrane region" description="Helical" evidence="11">
    <location>
        <begin position="107"/>
        <end position="130"/>
    </location>
</feature>
<evidence type="ECO:0000313" key="14">
    <source>
        <dbReference type="Proteomes" id="UP000010116"/>
    </source>
</evidence>
<dbReference type="HOGENOM" id="CLU_025778_0_2_6"/>
<dbReference type="Pfam" id="PF02163">
    <property type="entry name" value="Peptidase_M50"/>
    <property type="match status" value="1"/>
</dbReference>
<protein>
    <recommendedName>
        <fullName evidence="11">Zinc metalloprotease</fullName>
        <ecNumber evidence="11">3.4.24.-</ecNumber>
    </recommendedName>
</protein>
<dbReference type="InterPro" id="IPR036034">
    <property type="entry name" value="PDZ_sf"/>
</dbReference>
<evidence type="ECO:0000256" key="2">
    <source>
        <dbReference type="ARBA" id="ARBA00004141"/>
    </source>
</evidence>
<keyword evidence="6 11" id="KW-0378">Hydrolase</keyword>
<keyword evidence="11" id="KW-0479">Metal-binding</keyword>
<keyword evidence="7 11" id="KW-0862">Zinc</keyword>
<evidence type="ECO:0000256" key="10">
    <source>
        <dbReference type="ARBA" id="ARBA00023136"/>
    </source>
</evidence>
<evidence type="ECO:0000256" key="1">
    <source>
        <dbReference type="ARBA" id="ARBA00001947"/>
    </source>
</evidence>
<keyword evidence="9 11" id="KW-0482">Metalloprotease</keyword>
<feature type="domain" description="PDZ" evidence="12">
    <location>
        <begin position="124"/>
        <end position="196"/>
    </location>
</feature>
<dbReference type="Proteomes" id="UP000010116">
    <property type="component" value="Unassembled WGS sequence"/>
</dbReference>
<name>J4X220_9GAMM</name>
<comment type="subcellular location">
    <subcellularLocation>
        <location evidence="2">Membrane</location>
        <topology evidence="2">Multi-pass membrane protein</topology>
    </subcellularLocation>
</comment>
<evidence type="ECO:0000256" key="4">
    <source>
        <dbReference type="ARBA" id="ARBA00022670"/>
    </source>
</evidence>
<dbReference type="AlphaFoldDB" id="J4X220"/>
<evidence type="ECO:0000256" key="7">
    <source>
        <dbReference type="ARBA" id="ARBA00022833"/>
    </source>
</evidence>
<comment type="cofactor">
    <cofactor evidence="1 11">
        <name>Zn(2+)</name>
        <dbReference type="ChEBI" id="CHEBI:29105"/>
    </cofactor>
</comment>
<keyword evidence="4 13" id="KW-0645">Protease</keyword>
<evidence type="ECO:0000256" key="8">
    <source>
        <dbReference type="ARBA" id="ARBA00022989"/>
    </source>
</evidence>
<organism evidence="13 14">
    <name type="scientific">SAR86 cluster bacterium SAR86B</name>
    <dbReference type="NCBI Taxonomy" id="1123867"/>
    <lineage>
        <taxon>Bacteria</taxon>
        <taxon>Pseudomonadati</taxon>
        <taxon>Pseudomonadota</taxon>
        <taxon>Gammaproteobacteria</taxon>
        <taxon>SAR86 cluster</taxon>
    </lineage>
</organism>
<dbReference type="GO" id="GO:0004222">
    <property type="term" value="F:metalloendopeptidase activity"/>
    <property type="evidence" value="ECO:0007669"/>
    <property type="project" value="InterPro"/>
</dbReference>
<evidence type="ECO:0000256" key="3">
    <source>
        <dbReference type="ARBA" id="ARBA00007931"/>
    </source>
</evidence>
<evidence type="ECO:0000256" key="5">
    <source>
        <dbReference type="ARBA" id="ARBA00022692"/>
    </source>
</evidence>
<evidence type="ECO:0000256" key="9">
    <source>
        <dbReference type="ARBA" id="ARBA00023049"/>
    </source>
</evidence>
<feature type="domain" description="PDZ" evidence="12">
    <location>
        <begin position="224"/>
        <end position="292"/>
    </location>
</feature>
<comment type="similarity">
    <text evidence="3 11">Belongs to the peptidase M50B family.</text>
</comment>
<evidence type="ECO:0000256" key="11">
    <source>
        <dbReference type="RuleBase" id="RU362031"/>
    </source>
</evidence>
<evidence type="ECO:0000256" key="6">
    <source>
        <dbReference type="ARBA" id="ARBA00022801"/>
    </source>
</evidence>
<dbReference type="GO" id="GO:0006508">
    <property type="term" value="P:proteolysis"/>
    <property type="evidence" value="ECO:0007669"/>
    <property type="project" value="UniProtKB-KW"/>
</dbReference>
<evidence type="ECO:0000259" key="12">
    <source>
        <dbReference type="SMART" id="SM00228"/>
    </source>
</evidence>
<dbReference type="GO" id="GO:0046872">
    <property type="term" value="F:metal ion binding"/>
    <property type="evidence" value="ECO:0007669"/>
    <property type="project" value="UniProtKB-KW"/>
</dbReference>
<dbReference type="InterPro" id="IPR001478">
    <property type="entry name" value="PDZ"/>
</dbReference>
<sequence length="452" mass="49269">MIETFIYIGAFLVLLGVLVTIHEYGHFMFARLFNVHVQRFSLGMGPVIYKKNDKHGTEFALSAVPLGGYVSMISEKMFLAEPETKSEFTEDQLKNTFESKPKWQRALIMLGGPLANFVLAIFIFSLIFFFTPDPNLTPVISKIDPENSIVSSELKELDEITAFNGKSVSSPQDLSLELLSFAGYTGDLEFTIKRMDGSSPIEMTKILYVQDFLKTSESQNNPIGALGLELDYFGKPVIGGLANDGPAIEAGLIKGDLIYAINNKSVRFAQDLVAIVSEIPNETASVSFIRDGQSLTKNLIIGESISNDQSRGFIGIQFGSQRTLVQAISKGSYETYNLSIKTLQFIGKMITGNMGAENLSGPIGIAQMAGNTAQAGLLPFIYLMALLSISLGVLNLLPIPVLDGGQLTLLGIEAIRGKPLSDKVENFVYSAGAAMVIFLMIFAVFNDVSRFL</sequence>
<keyword evidence="8 11" id="KW-1133">Transmembrane helix</keyword>
<dbReference type="CDD" id="cd23081">
    <property type="entry name" value="cpPDZ_EcRseP-like"/>
    <property type="match status" value="1"/>
</dbReference>
<gene>
    <name evidence="13" type="primary">rseP</name>
    <name evidence="13" type="ORF">NT02SARS_0232</name>
</gene>
<dbReference type="PANTHER" id="PTHR42837:SF2">
    <property type="entry name" value="MEMBRANE METALLOPROTEASE ARASP2, CHLOROPLASTIC-RELATED"/>
    <property type="match status" value="1"/>
</dbReference>
<dbReference type="InterPro" id="IPR004387">
    <property type="entry name" value="Pept_M50_Zn"/>
</dbReference>
<dbReference type="InterPro" id="IPR008915">
    <property type="entry name" value="Peptidase_M50"/>
</dbReference>
<keyword evidence="5 11" id="KW-0812">Transmembrane</keyword>
<reference evidence="13 14" key="1">
    <citation type="journal article" date="2012" name="ISME J.">
        <title>Genomic insights to SAR86, an abundant and uncultivated marine bacterial lineage.</title>
        <authorList>
            <person name="Dupont C.L."/>
            <person name="Rusch D.B."/>
            <person name="Yooseph S."/>
            <person name="Lombardo M.J."/>
            <person name="Richter R.A."/>
            <person name="Valas R."/>
            <person name="Novotny M."/>
            <person name="Yee-Greenbaum J."/>
            <person name="Selengut J.D."/>
            <person name="Haft D.H."/>
            <person name="Halpern A.L."/>
            <person name="Lasken R.S."/>
            <person name="Nealson K."/>
            <person name="Friedman R."/>
            <person name="Venter J.C."/>
        </authorList>
    </citation>
    <scope>NUCLEOTIDE SEQUENCE [LARGE SCALE GENOMIC DNA]</scope>
</reference>
<dbReference type="NCBIfam" id="TIGR00054">
    <property type="entry name" value="RIP metalloprotease RseP"/>
    <property type="match status" value="1"/>
</dbReference>